<keyword evidence="1" id="KW-0175">Coiled coil</keyword>
<feature type="region of interest" description="Disordered" evidence="2">
    <location>
        <begin position="431"/>
        <end position="457"/>
    </location>
</feature>
<name>A0A812Y235_9DINO</name>
<organism evidence="3 4">
    <name type="scientific">Symbiodinium necroappetens</name>
    <dbReference type="NCBI Taxonomy" id="1628268"/>
    <lineage>
        <taxon>Eukaryota</taxon>
        <taxon>Sar</taxon>
        <taxon>Alveolata</taxon>
        <taxon>Dinophyceae</taxon>
        <taxon>Suessiales</taxon>
        <taxon>Symbiodiniaceae</taxon>
        <taxon>Symbiodinium</taxon>
    </lineage>
</organism>
<reference evidence="3" key="1">
    <citation type="submission" date="2021-02" db="EMBL/GenBank/DDBJ databases">
        <authorList>
            <person name="Dougan E. K."/>
            <person name="Rhodes N."/>
            <person name="Thang M."/>
            <person name="Chan C."/>
        </authorList>
    </citation>
    <scope>NUCLEOTIDE SEQUENCE</scope>
</reference>
<gene>
    <name evidence="3" type="ORF">SNEC2469_LOCUS22062</name>
</gene>
<accession>A0A812Y235</accession>
<dbReference type="EMBL" id="CAJNJA010039671">
    <property type="protein sequence ID" value="CAE7758894.1"/>
    <property type="molecule type" value="Genomic_DNA"/>
</dbReference>
<evidence type="ECO:0000313" key="3">
    <source>
        <dbReference type="EMBL" id="CAE7758894.1"/>
    </source>
</evidence>
<dbReference type="OrthoDB" id="448220at2759"/>
<dbReference type="AlphaFoldDB" id="A0A812Y235"/>
<evidence type="ECO:0000256" key="2">
    <source>
        <dbReference type="SAM" id="MobiDB-lite"/>
    </source>
</evidence>
<keyword evidence="4" id="KW-1185">Reference proteome</keyword>
<evidence type="ECO:0000313" key="4">
    <source>
        <dbReference type="Proteomes" id="UP000601435"/>
    </source>
</evidence>
<feature type="compositionally biased region" description="Basic and acidic residues" evidence="2">
    <location>
        <begin position="436"/>
        <end position="445"/>
    </location>
</feature>
<proteinExistence type="predicted"/>
<evidence type="ECO:0000256" key="1">
    <source>
        <dbReference type="SAM" id="Coils"/>
    </source>
</evidence>
<feature type="coiled-coil region" evidence="1">
    <location>
        <begin position="331"/>
        <end position="358"/>
    </location>
</feature>
<comment type="caution">
    <text evidence="3">The sequence shown here is derived from an EMBL/GenBank/DDBJ whole genome shotgun (WGS) entry which is preliminary data.</text>
</comment>
<dbReference type="Proteomes" id="UP000601435">
    <property type="component" value="Unassembled WGS sequence"/>
</dbReference>
<sequence length="731" mass="82402">MTETDIRCIKCNEEVTLENSHASGRNALRRVCGECSATDRWLQRCRKSKDKKGETEKEKEARLSAEKVTLSLSKMSSEEKVAWYKKQKEERAESGGNRKRTFETAVGALTEAKKRLESQQDVDRWFRYKDWAAREVLLTGAKPEELPRLWRSETSKPGAITKVVRGELLLKEWTGCEDRLGSQHELSASVKQRMDLLAKEDLERFQEISRGRLERGENLLSADRLVSSANNTRQESQLLNVVSDMEEAATNRRAMEARLFEEAELADARRKAAQEEKPKLASATLEKLQYQQALERAETTVNAWLMKSRNAYTGMTADIKESGIEADESGKQELQIKAQDFERLISELKREVMEKIETLGSLQIFLKIKQDGTAVGPTDLEELARHWNTLYIRVCKAVKDVSTTQAAADLKKFLGGFRTWVNQFKKRVGSTKKTKKDSSKDENKKAKLSGPPAGTDTKLGEEILTSYAGALHAGQEVSEVFNLANESFNVHDWLCQGNGSQCLRVTAAQTKAFVDEVCSLTYFSQQKDWVYDSWSKDKAKAQVSLALVAKSSIATKIMKAWAHVVGKTAEDEFTSVSTDVDPLLGEVFTPCFWSFGKKTHKVFYSTDYGLAEFKVILEGACLCIGRPLPDEGLKNFGSFCQTVCEYESQTWLDECQDHGWAVLLKKGEMLGIPAGHAYIQVCLEESHGLRILKGTRRGLKATKDILKARIQQWPELQEHRTGKLLSWANSV</sequence>
<protein>
    <submittedName>
        <fullName evidence="3">Uncharacterized protein</fullName>
    </submittedName>
</protein>